<dbReference type="InterPro" id="IPR050891">
    <property type="entry name" value="TatD-type_Hydrolase"/>
</dbReference>
<keyword evidence="4 7" id="KW-0378">Hydrolase</keyword>
<keyword evidence="6" id="KW-0460">Magnesium</keyword>
<keyword evidence="1" id="KW-0963">Cytoplasm</keyword>
<dbReference type="Gene3D" id="3.20.20.140">
    <property type="entry name" value="Metal-dependent hydrolases"/>
    <property type="match status" value="1"/>
</dbReference>
<evidence type="ECO:0000256" key="5">
    <source>
        <dbReference type="ARBA" id="ARBA00022839"/>
    </source>
</evidence>
<evidence type="ECO:0000256" key="1">
    <source>
        <dbReference type="ARBA" id="ARBA00022490"/>
    </source>
</evidence>
<dbReference type="PANTHER" id="PTHR10060">
    <property type="entry name" value="TATD FAMILY DEOXYRIBONUCLEASE"/>
    <property type="match status" value="1"/>
</dbReference>
<dbReference type="GO" id="GO:0046872">
    <property type="term" value="F:metal ion binding"/>
    <property type="evidence" value="ECO:0007669"/>
    <property type="project" value="UniProtKB-KW"/>
</dbReference>
<organism evidence="7 8">
    <name type="scientific">Pseudomonas syringae pv. viburni</name>
    <dbReference type="NCBI Taxonomy" id="251703"/>
    <lineage>
        <taxon>Bacteria</taxon>
        <taxon>Pseudomonadati</taxon>
        <taxon>Pseudomonadota</taxon>
        <taxon>Gammaproteobacteria</taxon>
        <taxon>Pseudomonadales</taxon>
        <taxon>Pseudomonadaceae</taxon>
        <taxon>Pseudomonas</taxon>
    </lineage>
</organism>
<dbReference type="FunFam" id="3.20.20.140:FF:000018">
    <property type="entry name" value="3'-5' ssDNA/RNA exonuclease TatD"/>
    <property type="match status" value="1"/>
</dbReference>
<reference evidence="7 8" key="1">
    <citation type="submission" date="2015-09" db="EMBL/GenBank/DDBJ databases">
        <title>Genome announcement of multiple Pseudomonas syringae strains.</title>
        <authorList>
            <person name="Thakur S."/>
            <person name="Wang P.W."/>
            <person name="Gong Y."/>
            <person name="Weir B.S."/>
            <person name="Guttman D.S."/>
        </authorList>
    </citation>
    <scope>NUCLEOTIDE SEQUENCE [LARGE SCALE GENOMIC DNA]</scope>
    <source>
        <strain evidence="7 8">ICMP3963</strain>
    </source>
</reference>
<dbReference type="SUPFAM" id="SSF51556">
    <property type="entry name" value="Metallo-dependent hydrolases"/>
    <property type="match status" value="1"/>
</dbReference>
<evidence type="ECO:0000256" key="4">
    <source>
        <dbReference type="ARBA" id="ARBA00022801"/>
    </source>
</evidence>
<sequence length="345" mass="38742">MGSFTSPGQCRKKTEKRKSWCHTAASNSEESRRAFALNHLNTQLFLVYFLLQLRLWYAPQPSAGGSTMQLIDIGVNLTNASFASQRQAVLDRAYAAGVDQLVLTGTSVEGSEQALQLCHELDDSAQRLFCTAGIHPHSASDWTGVTEKQLHALLKENRVRAVGECGLDFNRDFSPRPQQEKVLEAHLAMAVELQLPVFLHERDANQRLLDILRDYRDRLPAAVVHCFTGERTALFSYLDLDLHIGITGWICDERRGTHLHALVGNIPRGRLMLESDAPYLLPRSLRPKPKNGRNEPAYLPEVLREVALHRGESQEDLARHSTACARAFFDLPTVQPTEDENLQLC</sequence>
<dbReference type="Proteomes" id="UP000050317">
    <property type="component" value="Unassembled WGS sequence"/>
</dbReference>
<dbReference type="AlphaFoldDB" id="A0A0Q0ECR8"/>
<evidence type="ECO:0000256" key="2">
    <source>
        <dbReference type="ARBA" id="ARBA00022722"/>
    </source>
</evidence>
<dbReference type="InterPro" id="IPR001130">
    <property type="entry name" value="TatD-like"/>
</dbReference>
<evidence type="ECO:0000313" key="7">
    <source>
        <dbReference type="EMBL" id="KPZ11775.1"/>
    </source>
</evidence>
<dbReference type="EMBL" id="LJRR01000346">
    <property type="protein sequence ID" value="KPZ11775.1"/>
    <property type="molecule type" value="Genomic_DNA"/>
</dbReference>
<keyword evidence="2" id="KW-0540">Nuclease</keyword>
<keyword evidence="5" id="KW-0269">Exonuclease</keyword>
<dbReference type="GO" id="GO:0004527">
    <property type="term" value="F:exonuclease activity"/>
    <property type="evidence" value="ECO:0007669"/>
    <property type="project" value="UniProtKB-KW"/>
</dbReference>
<comment type="caution">
    <text evidence="7">The sequence shown here is derived from an EMBL/GenBank/DDBJ whole genome shotgun (WGS) entry which is preliminary data.</text>
</comment>
<evidence type="ECO:0000313" key="8">
    <source>
        <dbReference type="Proteomes" id="UP000050317"/>
    </source>
</evidence>
<dbReference type="CDD" id="cd01310">
    <property type="entry name" value="TatD_DNAse"/>
    <property type="match status" value="1"/>
</dbReference>
<proteinExistence type="predicted"/>
<name>A0A0Q0ECR8_9PSED</name>
<dbReference type="PANTHER" id="PTHR10060:SF15">
    <property type="entry name" value="DEOXYRIBONUCLEASE TATDN1"/>
    <property type="match status" value="1"/>
</dbReference>
<dbReference type="PATRIC" id="fig|251703.9.peg.3506"/>
<accession>A0A0Q0ECR8</accession>
<evidence type="ECO:0000256" key="6">
    <source>
        <dbReference type="ARBA" id="ARBA00022842"/>
    </source>
</evidence>
<dbReference type="InterPro" id="IPR032466">
    <property type="entry name" value="Metal_Hydrolase"/>
</dbReference>
<gene>
    <name evidence="7" type="ORF">ALO40_05291</name>
</gene>
<protein>
    <submittedName>
        <fullName evidence="7">Hydrolase, TatD family</fullName>
    </submittedName>
</protein>
<dbReference type="Pfam" id="PF01026">
    <property type="entry name" value="TatD_DNase"/>
    <property type="match status" value="1"/>
</dbReference>
<evidence type="ECO:0000256" key="3">
    <source>
        <dbReference type="ARBA" id="ARBA00022723"/>
    </source>
</evidence>
<keyword evidence="3" id="KW-0479">Metal-binding</keyword>